<organism evidence="11 12">
    <name type="scientific">Parastrongyloides trichosuri</name>
    <name type="common">Possum-specific nematode worm</name>
    <dbReference type="NCBI Taxonomy" id="131310"/>
    <lineage>
        <taxon>Eukaryota</taxon>
        <taxon>Metazoa</taxon>
        <taxon>Ecdysozoa</taxon>
        <taxon>Nematoda</taxon>
        <taxon>Chromadorea</taxon>
        <taxon>Rhabditida</taxon>
        <taxon>Tylenchina</taxon>
        <taxon>Panagrolaimomorpha</taxon>
        <taxon>Strongyloidoidea</taxon>
        <taxon>Strongyloididae</taxon>
        <taxon>Parastrongyloides</taxon>
    </lineage>
</organism>
<keyword evidence="4" id="KW-0479">Metal-binding</keyword>
<dbReference type="GO" id="GO:0046872">
    <property type="term" value="F:metal ion binding"/>
    <property type="evidence" value="ECO:0007669"/>
    <property type="project" value="UniProtKB-KW"/>
</dbReference>
<evidence type="ECO:0000256" key="7">
    <source>
        <dbReference type="ARBA" id="ARBA00023049"/>
    </source>
</evidence>
<name>A0A0N4Z1X9_PARTI</name>
<dbReference type="InterPro" id="IPR042089">
    <property type="entry name" value="Peptidase_M13_dom_2"/>
</dbReference>
<accession>A0A0N4Z1X9</accession>
<dbReference type="Pfam" id="PF01431">
    <property type="entry name" value="Peptidase_M13"/>
    <property type="match status" value="1"/>
</dbReference>
<comment type="cofactor">
    <cofactor evidence="1">
        <name>Zn(2+)</name>
        <dbReference type="ChEBI" id="CHEBI:29105"/>
    </cofactor>
</comment>
<evidence type="ECO:0000256" key="4">
    <source>
        <dbReference type="ARBA" id="ARBA00022723"/>
    </source>
</evidence>
<proteinExistence type="inferred from homology"/>
<evidence type="ECO:0000256" key="6">
    <source>
        <dbReference type="ARBA" id="ARBA00022833"/>
    </source>
</evidence>
<dbReference type="Pfam" id="PF05649">
    <property type="entry name" value="Peptidase_M13_N"/>
    <property type="match status" value="1"/>
</dbReference>
<dbReference type="PRINTS" id="PR00786">
    <property type="entry name" value="NEPRILYSIN"/>
</dbReference>
<evidence type="ECO:0000256" key="3">
    <source>
        <dbReference type="ARBA" id="ARBA00022670"/>
    </source>
</evidence>
<dbReference type="AlphaFoldDB" id="A0A0N4Z1X9"/>
<evidence type="ECO:0000256" key="2">
    <source>
        <dbReference type="ARBA" id="ARBA00007357"/>
    </source>
</evidence>
<keyword evidence="3" id="KW-0645">Protease</keyword>
<dbReference type="PROSITE" id="PS51885">
    <property type="entry name" value="NEPRILYSIN"/>
    <property type="match status" value="1"/>
</dbReference>
<dbReference type="GO" id="GO:0005886">
    <property type="term" value="C:plasma membrane"/>
    <property type="evidence" value="ECO:0007669"/>
    <property type="project" value="TreeGrafter"/>
</dbReference>
<dbReference type="GO" id="GO:0004222">
    <property type="term" value="F:metalloendopeptidase activity"/>
    <property type="evidence" value="ECO:0007669"/>
    <property type="project" value="InterPro"/>
</dbReference>
<dbReference type="CDD" id="cd08662">
    <property type="entry name" value="M13"/>
    <property type="match status" value="1"/>
</dbReference>
<dbReference type="Gene3D" id="1.10.1380.10">
    <property type="entry name" value="Neutral endopeptidase , domain2"/>
    <property type="match status" value="1"/>
</dbReference>
<protein>
    <submittedName>
        <fullName evidence="12">Zincin</fullName>
    </submittedName>
</protein>
<feature type="chain" id="PRO_5005890995" evidence="8">
    <location>
        <begin position="18"/>
        <end position="761"/>
    </location>
</feature>
<sequence length="761" mass="89301">MTGKLLIFLYFIHSIYGYLFNAEEFFKNNFDTNTNYDVKNFTIRIPEIIFNSGRIIISKIDVSADQVDDLDRNNILPFYNHKDNETISYQILSSSINRSINPCDNFYNFVCDGWIKNHHVPEFDMSYDRLTDVQYTIYGQLETIIRSASKSDDRIDQMISILYNKCLDPMEDNRYGTSLVFYKLQEMQFKRFKYLTDFLIYIYPRNAIFQISVGPDFYNSSINRIYIEATSPSLHYEYFINKENNYIIDMYKKYLASVMEIFVNDDINNIIFKNGLFEIPRRVNSILKYQEQLAILANKSSSDSHTEDESLLLENVTIEKLQRLLPSINWLKYFQNILPQKVLDKVKLNETIIYLQNKNNLIFLDKLLHKLDRRTISDILDWIIIFNYYYTLDDRFKALDLQFTSVYSGIKNEKPKAIECLEVISDVFSDAIDIAYVKRFFNNKKKVEVEEMVKNILATFSDTIDHLDWMDEKTKSNAIDKVQKMIINVGYSDTIFNTTKLYTDFGSLSFTKENPLPDINEKIAKWRSDIYFENLIKINNRNSKTMPSFISNAYYLPYENTIGILAGALQNGFYESKHIIPLNYGGIGSVIGHEITHGFDDSGSQYDGIGNFKKWWDEGSKEKFLNKTDCFVKMYSNVLVKEVDQYLDGYITQGENIADDGGIRVAFKAMRKALELESINKNIKVKGLEEFDNDQLFFINYAFNWCSVDTKEGLKFQIREEVHTIPKYRVNVLLRNNEDFRVAFNCESHDNMVNDQTCRIF</sequence>
<dbReference type="SUPFAM" id="SSF55486">
    <property type="entry name" value="Metalloproteases ('zincins'), catalytic domain"/>
    <property type="match status" value="1"/>
</dbReference>
<keyword evidence="8" id="KW-0732">Signal</keyword>
<feature type="signal peptide" evidence="8">
    <location>
        <begin position="1"/>
        <end position="17"/>
    </location>
</feature>
<dbReference type="InterPro" id="IPR008753">
    <property type="entry name" value="Peptidase_M13_N"/>
</dbReference>
<evidence type="ECO:0000259" key="9">
    <source>
        <dbReference type="Pfam" id="PF01431"/>
    </source>
</evidence>
<dbReference type="PANTHER" id="PTHR11733">
    <property type="entry name" value="ZINC METALLOPROTEASE FAMILY M13 NEPRILYSIN-RELATED"/>
    <property type="match status" value="1"/>
</dbReference>
<dbReference type="WBParaSite" id="PTRK_0000087500.1">
    <property type="protein sequence ID" value="PTRK_0000087500.1"/>
    <property type="gene ID" value="PTRK_0000087500"/>
</dbReference>
<dbReference type="InterPro" id="IPR000718">
    <property type="entry name" value="Peptidase_M13"/>
</dbReference>
<evidence type="ECO:0000259" key="10">
    <source>
        <dbReference type="Pfam" id="PF05649"/>
    </source>
</evidence>
<dbReference type="InterPro" id="IPR024079">
    <property type="entry name" value="MetalloPept_cat_dom_sf"/>
</dbReference>
<evidence type="ECO:0000256" key="1">
    <source>
        <dbReference type="ARBA" id="ARBA00001947"/>
    </source>
</evidence>
<keyword evidence="5" id="KW-0378">Hydrolase</keyword>
<evidence type="ECO:0000256" key="8">
    <source>
        <dbReference type="SAM" id="SignalP"/>
    </source>
</evidence>
<keyword evidence="11" id="KW-1185">Reference proteome</keyword>
<dbReference type="Proteomes" id="UP000038045">
    <property type="component" value="Unplaced"/>
</dbReference>
<reference evidence="12" key="1">
    <citation type="submission" date="2017-02" db="UniProtKB">
        <authorList>
            <consortium name="WormBaseParasite"/>
        </authorList>
    </citation>
    <scope>IDENTIFICATION</scope>
</reference>
<dbReference type="GO" id="GO:0016485">
    <property type="term" value="P:protein processing"/>
    <property type="evidence" value="ECO:0007669"/>
    <property type="project" value="TreeGrafter"/>
</dbReference>
<evidence type="ECO:0000256" key="5">
    <source>
        <dbReference type="ARBA" id="ARBA00022801"/>
    </source>
</evidence>
<comment type="similarity">
    <text evidence="2">Belongs to the peptidase M13 family.</text>
</comment>
<keyword evidence="6" id="KW-0862">Zinc</keyword>
<dbReference type="PANTHER" id="PTHR11733:SF167">
    <property type="entry name" value="FI17812P1-RELATED"/>
    <property type="match status" value="1"/>
</dbReference>
<feature type="domain" description="Peptidase M13 C-terminal" evidence="9">
    <location>
        <begin position="552"/>
        <end position="760"/>
    </location>
</feature>
<keyword evidence="7" id="KW-0482">Metalloprotease</keyword>
<dbReference type="Gene3D" id="3.40.390.10">
    <property type="entry name" value="Collagenase (Catalytic Domain)"/>
    <property type="match status" value="1"/>
</dbReference>
<evidence type="ECO:0000313" key="12">
    <source>
        <dbReference type="WBParaSite" id="PTRK_0000087500.1"/>
    </source>
</evidence>
<dbReference type="InterPro" id="IPR018497">
    <property type="entry name" value="Peptidase_M13_C"/>
</dbReference>
<feature type="domain" description="Peptidase M13 N-terminal" evidence="10">
    <location>
        <begin position="102"/>
        <end position="491"/>
    </location>
</feature>
<evidence type="ECO:0000313" key="11">
    <source>
        <dbReference type="Proteomes" id="UP000038045"/>
    </source>
</evidence>